<dbReference type="PROSITE" id="PS50894">
    <property type="entry name" value="HPT"/>
    <property type="match status" value="1"/>
</dbReference>
<dbReference type="SUPFAM" id="SSF52172">
    <property type="entry name" value="CheY-like"/>
    <property type="match status" value="2"/>
</dbReference>
<feature type="modified residue" description="4-aspartylphosphate" evidence="21">
    <location>
        <position position="1216"/>
    </location>
</feature>
<dbReference type="GO" id="GO:0000155">
    <property type="term" value="F:phosphorelay sensor kinase activity"/>
    <property type="evidence" value="ECO:0007669"/>
    <property type="project" value="InterPro"/>
</dbReference>
<dbReference type="InterPro" id="IPR003661">
    <property type="entry name" value="HisK_dim/P_dom"/>
</dbReference>
<feature type="domain" description="PAC" evidence="28">
    <location>
        <begin position="575"/>
        <end position="627"/>
    </location>
</feature>
<evidence type="ECO:0000256" key="1">
    <source>
        <dbReference type="ARBA" id="ARBA00000085"/>
    </source>
</evidence>
<evidence type="ECO:0000256" key="16">
    <source>
        <dbReference type="ARBA" id="ARBA00058004"/>
    </source>
</evidence>
<keyword evidence="12 24" id="KW-1133">Transmembrane helix</keyword>
<dbReference type="Gene3D" id="1.10.287.130">
    <property type="match status" value="1"/>
</dbReference>
<dbReference type="SMART" id="SM00086">
    <property type="entry name" value="PAC"/>
    <property type="match status" value="3"/>
</dbReference>
<dbReference type="InterPro" id="IPR013655">
    <property type="entry name" value="PAS_fold_3"/>
</dbReference>
<feature type="domain" description="PAC" evidence="28">
    <location>
        <begin position="412"/>
        <end position="467"/>
    </location>
</feature>
<evidence type="ECO:0000256" key="5">
    <source>
        <dbReference type="ARBA" id="ARBA00022553"/>
    </source>
</evidence>
<evidence type="ECO:0000256" key="13">
    <source>
        <dbReference type="ARBA" id="ARBA00023012"/>
    </source>
</evidence>
<feature type="domain" description="Histidine kinase" evidence="25">
    <location>
        <begin position="776"/>
        <end position="997"/>
    </location>
</feature>
<keyword evidence="13" id="KW-0902">Two-component regulatory system</keyword>
<dbReference type="EMBL" id="CABVPW010000059">
    <property type="protein sequence ID" value="VWC47376.1"/>
    <property type="molecule type" value="Genomic_DNA"/>
</dbReference>
<dbReference type="SMART" id="SM01079">
    <property type="entry name" value="CHASE"/>
    <property type="match status" value="1"/>
</dbReference>
<dbReference type="SUPFAM" id="SSF47226">
    <property type="entry name" value="Histidine-containing phosphotransfer domain, HPT domain"/>
    <property type="match status" value="1"/>
</dbReference>
<dbReference type="Gene3D" id="3.30.450.350">
    <property type="entry name" value="CHASE domain"/>
    <property type="match status" value="1"/>
</dbReference>
<evidence type="ECO:0000313" key="31">
    <source>
        <dbReference type="EMBL" id="VWC47376.1"/>
    </source>
</evidence>
<dbReference type="InterPro" id="IPR001789">
    <property type="entry name" value="Sig_transdc_resp-reg_receiver"/>
</dbReference>
<evidence type="ECO:0000256" key="11">
    <source>
        <dbReference type="ARBA" id="ARBA00022840"/>
    </source>
</evidence>
<dbReference type="InterPro" id="IPR036890">
    <property type="entry name" value="HATPase_C_sf"/>
</dbReference>
<evidence type="ECO:0000256" key="22">
    <source>
        <dbReference type="SAM" id="Coils"/>
    </source>
</evidence>
<dbReference type="Gene3D" id="3.30.565.10">
    <property type="entry name" value="Histidine kinase-like ATPase, C-terminal domain"/>
    <property type="match status" value="1"/>
</dbReference>
<dbReference type="GO" id="GO:0005886">
    <property type="term" value="C:plasma membrane"/>
    <property type="evidence" value="ECO:0007669"/>
    <property type="project" value="UniProtKB-SubCell"/>
</dbReference>
<dbReference type="Gene3D" id="1.20.120.160">
    <property type="entry name" value="HPT domain"/>
    <property type="match status" value="1"/>
</dbReference>
<dbReference type="FunFam" id="3.30.565.10:FF:000010">
    <property type="entry name" value="Sensor histidine kinase RcsC"/>
    <property type="match status" value="1"/>
</dbReference>
<dbReference type="InterPro" id="IPR000700">
    <property type="entry name" value="PAS-assoc_C"/>
</dbReference>
<dbReference type="SMART" id="SM00091">
    <property type="entry name" value="PAS"/>
    <property type="match status" value="3"/>
</dbReference>
<organism evidence="31 32">
    <name type="scientific">Burkholderia lata (strain ATCC 17760 / DSM 23089 / LMG 22485 / NCIMB 9086 / R18194 / 383)</name>
    <dbReference type="NCBI Taxonomy" id="482957"/>
    <lineage>
        <taxon>Bacteria</taxon>
        <taxon>Pseudomonadati</taxon>
        <taxon>Pseudomonadota</taxon>
        <taxon>Betaproteobacteria</taxon>
        <taxon>Burkholderiales</taxon>
        <taxon>Burkholderiaceae</taxon>
        <taxon>Burkholderia</taxon>
        <taxon>Burkholderia cepacia complex</taxon>
    </lineage>
</organism>
<evidence type="ECO:0000256" key="7">
    <source>
        <dbReference type="ARBA" id="ARBA00022692"/>
    </source>
</evidence>
<dbReference type="EC" id="2.7.13.3" evidence="3"/>
<feature type="domain" description="Response regulatory" evidence="26">
    <location>
        <begin position="1016"/>
        <end position="1137"/>
    </location>
</feature>
<evidence type="ECO:0000256" key="17">
    <source>
        <dbReference type="ARBA" id="ARBA00064003"/>
    </source>
</evidence>
<dbReference type="PANTHER" id="PTHR45339">
    <property type="entry name" value="HYBRID SIGNAL TRANSDUCTION HISTIDINE KINASE J"/>
    <property type="match status" value="1"/>
</dbReference>
<dbReference type="InterPro" id="IPR003594">
    <property type="entry name" value="HATPase_dom"/>
</dbReference>
<dbReference type="Pfam" id="PF00989">
    <property type="entry name" value="PAS"/>
    <property type="match status" value="1"/>
</dbReference>
<comment type="catalytic activity">
    <reaction evidence="1">
        <text>ATP + protein L-histidine = ADP + protein N-phospho-L-histidine.</text>
        <dbReference type="EC" id="2.7.13.3"/>
    </reaction>
</comment>
<dbReference type="Pfam" id="PF00512">
    <property type="entry name" value="HisKA"/>
    <property type="match status" value="1"/>
</dbReference>
<keyword evidence="6" id="KW-0808">Transferase</keyword>
<dbReference type="PROSITE" id="PS50839">
    <property type="entry name" value="CHASE"/>
    <property type="match status" value="1"/>
</dbReference>
<evidence type="ECO:0000256" key="24">
    <source>
        <dbReference type="SAM" id="Phobius"/>
    </source>
</evidence>
<dbReference type="SMART" id="SM00448">
    <property type="entry name" value="REC"/>
    <property type="match status" value="2"/>
</dbReference>
<dbReference type="NCBIfam" id="TIGR00229">
    <property type="entry name" value="sensory_box"/>
    <property type="match status" value="3"/>
</dbReference>
<sequence length="1424" mass="153819">MHRFSRAKGLAVVVLLAGLAVSAAVGYLVSGYNTRTAQAELNAAARLTTDDIVDRIGRYEYGLRGTRGAIVAAGEDGITRDIFRRYSVTRDQPMEFPGAIGFGFIRRVPEADSERFVARAKADIGPDFAIRQFVPHAGELDVVMYVEPESENRVAVGRDIASDNDRRQAAVTAMLSGNATLTGPIQLTQMAAYHRQSFLFLLPVYRPGAPLSSAAAREAAAFGWTYAPLVMERVLAGLDIRDRNLFLRLDDVTTPGAASPFYTLSAGPPASALPISVSLERAVYGRMWRFTYAASPQFMSNLHQPSATAFVLVGAVISTMLAAIAYMVAFGVQRRRQADADRAKLAAIVEGSVDGIVGQTLDGSITSWNTGATALFGYDAHEVVGRPMSDTIVPDTLLDEQRDLLASIGKGHRVPAFVTRRRCKDGALLDVSVTVSPIFSPDGGVTGASNTMRDVSQQKAAEMRIAELNASLERQVEQRTAELRRLNMLFENVMRSASEVSIIATDHEGTITLFNRGAERLLGYGADEVVGCSTPLPLHDAEEIAAREAALAAEYGLEVNGFEVFTCKPEREGVEAREWTYVRKNGSRVPVSLVVNAMRDEAGELAGYLGIAVDITERKSAELKLAAARDQALLAAEAAELGIWTWDTALDEVQWNARMAEIYGHPGVLHDGMLTFPAWQSLLHPEDRAAATDALMDVAGHRRRSFVGSFRIVRPNGEIRHVHVNALAERMPDGESARITGTHRDISAQHALEHELRTAKEQADAASDAKSAFLANMSHEIRTPMNGIIGMTRLCLETSLNEEQREYLTMVLSSAQSLLTVINDILDFSKIEAGKMQFDPVDFSLRAMMTEMLRATTFKTGTTAIEILSDIGQDVPDSLVGDAGRVRQVLTNLVGNALKFTSNGEVTVSVHVAALASSSASLHFAVTDTGIGIAPEHLVRIFDAFSQADTSTTRRYGGTGLGLAISARLVAMMGGHLEVDSAVGAGSTFGFTLPFALGRGPALPHPALPHALNGVRILVVDDNQTNLRLMNDMLRNFGTQPTCTSDARGALDALYGQAKRSEPYAVALVDGQLPDCDDYSLALEIAADPVLSDTSVIVVSSLSNRLDTATLRQAGISGFMTKPVDQSEMFNLLVKVLGESFFASPMPDTVTTHRDARTPGAPARRYTVLLAEDNPINQRLAVRLLEKLGHDVRVASNGREALDWIAKQPFDIVLMDIQMPVMDGLEATRELRTRERRRVARPTPVVAMTAHAMQGDREKCLAAGMDGYVSKPVEIDALMREIDRVAATAPAAESKSSGEAPPLHEGTEHLPLFDRGQALSRLGGDEELLRELARMLIDEAEQKIAEIDRAIAADDWEKLARAAHKLKGDAGTFASGSLADATAALERAARDSRREAAVAAASETVALFADLVNELRADVPGVPR</sequence>
<evidence type="ECO:0000256" key="6">
    <source>
        <dbReference type="ARBA" id="ARBA00022679"/>
    </source>
</evidence>
<evidence type="ECO:0000256" key="15">
    <source>
        <dbReference type="ARBA" id="ARBA00023136"/>
    </source>
</evidence>
<evidence type="ECO:0000256" key="18">
    <source>
        <dbReference type="ARBA" id="ARBA00068150"/>
    </source>
</evidence>
<dbReference type="InterPro" id="IPR042240">
    <property type="entry name" value="CHASE_sf"/>
</dbReference>
<evidence type="ECO:0000313" key="32">
    <source>
        <dbReference type="Proteomes" id="UP000494218"/>
    </source>
</evidence>
<dbReference type="CDD" id="cd17546">
    <property type="entry name" value="REC_hyHK_CKI1_RcsC-like"/>
    <property type="match status" value="1"/>
</dbReference>
<dbReference type="InterPro" id="IPR005467">
    <property type="entry name" value="His_kinase_dom"/>
</dbReference>
<keyword evidence="14" id="KW-0843">Virulence</keyword>
<keyword evidence="15 24" id="KW-0472">Membrane</keyword>
<keyword evidence="11" id="KW-0067">ATP-binding</keyword>
<comment type="subunit">
    <text evidence="17">At low DSF concentrations, interacts with RpfF.</text>
</comment>
<gene>
    <name evidence="31" type="ORF">BLA23254_07471</name>
</gene>
<dbReference type="CDD" id="cd00130">
    <property type="entry name" value="PAS"/>
    <property type="match status" value="3"/>
</dbReference>
<dbReference type="Gene3D" id="3.30.450.20">
    <property type="entry name" value="PAS domain"/>
    <property type="match status" value="3"/>
</dbReference>
<dbReference type="InterPro" id="IPR000014">
    <property type="entry name" value="PAS"/>
</dbReference>
<evidence type="ECO:0000256" key="8">
    <source>
        <dbReference type="ARBA" id="ARBA00022729"/>
    </source>
</evidence>
<dbReference type="PROSITE" id="PS50109">
    <property type="entry name" value="HIS_KIN"/>
    <property type="match status" value="1"/>
</dbReference>
<feature type="region of interest" description="Disordered" evidence="23">
    <location>
        <begin position="1289"/>
        <end position="1308"/>
    </location>
</feature>
<dbReference type="SUPFAM" id="SSF47384">
    <property type="entry name" value="Homodimeric domain of signal transducing histidine kinase"/>
    <property type="match status" value="1"/>
</dbReference>
<proteinExistence type="predicted"/>
<evidence type="ECO:0000256" key="3">
    <source>
        <dbReference type="ARBA" id="ARBA00012438"/>
    </source>
</evidence>
<dbReference type="SUPFAM" id="SSF55785">
    <property type="entry name" value="PYP-like sensor domain (PAS domain)"/>
    <property type="match status" value="3"/>
</dbReference>
<keyword evidence="4" id="KW-1003">Cell membrane</keyword>
<dbReference type="Pfam" id="PF00072">
    <property type="entry name" value="Response_reg"/>
    <property type="match status" value="2"/>
</dbReference>
<dbReference type="Pfam" id="PF08447">
    <property type="entry name" value="PAS_3"/>
    <property type="match status" value="1"/>
</dbReference>
<evidence type="ECO:0000256" key="20">
    <source>
        <dbReference type="PROSITE-ProRule" id="PRU00110"/>
    </source>
</evidence>
<dbReference type="InterPro" id="IPR008207">
    <property type="entry name" value="Sig_transdc_His_kin_Hpt_dom"/>
</dbReference>
<dbReference type="Pfam" id="PF02518">
    <property type="entry name" value="HATPase_c"/>
    <property type="match status" value="1"/>
</dbReference>
<dbReference type="SMART" id="SM00388">
    <property type="entry name" value="HisKA"/>
    <property type="match status" value="1"/>
</dbReference>
<dbReference type="InterPro" id="IPR036097">
    <property type="entry name" value="HisK_dim/P_sf"/>
</dbReference>
<dbReference type="GO" id="GO:0006355">
    <property type="term" value="P:regulation of DNA-templated transcription"/>
    <property type="evidence" value="ECO:0007669"/>
    <property type="project" value="InterPro"/>
</dbReference>
<evidence type="ECO:0000259" key="29">
    <source>
        <dbReference type="PROSITE" id="PS50839"/>
    </source>
</evidence>
<dbReference type="Pfam" id="PF13426">
    <property type="entry name" value="PAS_9"/>
    <property type="match status" value="1"/>
</dbReference>
<dbReference type="PROSITE" id="PS50110">
    <property type="entry name" value="RESPONSE_REGULATORY"/>
    <property type="match status" value="2"/>
</dbReference>
<evidence type="ECO:0000256" key="10">
    <source>
        <dbReference type="ARBA" id="ARBA00022777"/>
    </source>
</evidence>
<evidence type="ECO:0000256" key="19">
    <source>
        <dbReference type="ARBA" id="ARBA00070152"/>
    </source>
</evidence>
<reference evidence="31 32" key="1">
    <citation type="submission" date="2019-09" db="EMBL/GenBank/DDBJ databases">
        <authorList>
            <person name="Depoorter E."/>
        </authorList>
    </citation>
    <scope>NUCLEOTIDE SEQUENCE [LARGE SCALE GENOMIC DNA]</scope>
    <source>
        <strain evidence="31">LMG 23254</strain>
    </source>
</reference>
<dbReference type="InterPro" id="IPR036641">
    <property type="entry name" value="HPT_dom_sf"/>
</dbReference>
<dbReference type="Pfam" id="PF03924">
    <property type="entry name" value="CHASE"/>
    <property type="match status" value="1"/>
</dbReference>
<evidence type="ECO:0000259" key="25">
    <source>
        <dbReference type="PROSITE" id="PS50109"/>
    </source>
</evidence>
<evidence type="ECO:0000259" key="30">
    <source>
        <dbReference type="PROSITE" id="PS50894"/>
    </source>
</evidence>
<dbReference type="SMART" id="SM00387">
    <property type="entry name" value="HATPase_c"/>
    <property type="match status" value="1"/>
</dbReference>
<feature type="coiled-coil region" evidence="22">
    <location>
        <begin position="458"/>
        <end position="489"/>
    </location>
</feature>
<dbReference type="CDD" id="cd16922">
    <property type="entry name" value="HATPase_EvgS-ArcB-TorS-like"/>
    <property type="match status" value="1"/>
</dbReference>
<feature type="domain" description="Response regulatory" evidence="26">
    <location>
        <begin position="1167"/>
        <end position="1286"/>
    </location>
</feature>
<dbReference type="PROSITE" id="PS50113">
    <property type="entry name" value="PAC"/>
    <property type="match status" value="3"/>
</dbReference>
<keyword evidence="7 24" id="KW-0812">Transmembrane</keyword>
<dbReference type="PROSITE" id="PS50112">
    <property type="entry name" value="PAS"/>
    <property type="match status" value="2"/>
</dbReference>
<comment type="function">
    <text evidence="16">Member of the two-component regulatory system BvgS/BvgA. Phosphorylates BvgA via a four-step phosphorelay in response to environmental signals.</text>
</comment>
<comment type="subcellular location">
    <subcellularLocation>
        <location evidence="2">Cell membrane</location>
        <topology evidence="2">Multi-pass membrane protein</topology>
    </subcellularLocation>
</comment>
<dbReference type="InterPro" id="IPR001610">
    <property type="entry name" value="PAC"/>
</dbReference>
<dbReference type="Proteomes" id="UP000494218">
    <property type="component" value="Unassembled WGS sequence"/>
</dbReference>
<dbReference type="CDD" id="cd00088">
    <property type="entry name" value="HPT"/>
    <property type="match status" value="1"/>
</dbReference>
<dbReference type="Gene3D" id="3.40.50.2300">
    <property type="match status" value="2"/>
</dbReference>
<protein>
    <recommendedName>
        <fullName evidence="18">Sensory/regulatory protein RpfC</fullName>
        <ecNumber evidence="3">2.7.13.3</ecNumber>
    </recommendedName>
    <alternativeName>
        <fullName evidence="19">Virulence sensor protein BvgS</fullName>
    </alternativeName>
</protein>
<feature type="domain" description="PAS" evidence="27">
    <location>
        <begin position="341"/>
        <end position="395"/>
    </location>
</feature>
<keyword evidence="9" id="KW-0547">Nucleotide-binding</keyword>
<dbReference type="Pfam" id="PF01627">
    <property type="entry name" value="Hpt"/>
    <property type="match status" value="1"/>
</dbReference>
<feature type="domain" description="PAC" evidence="28">
    <location>
        <begin position="706"/>
        <end position="758"/>
    </location>
</feature>
<accession>A0A6P2SV05</accession>
<dbReference type="PANTHER" id="PTHR45339:SF1">
    <property type="entry name" value="HYBRID SIGNAL TRANSDUCTION HISTIDINE KINASE J"/>
    <property type="match status" value="1"/>
</dbReference>
<dbReference type="InterPro" id="IPR004358">
    <property type="entry name" value="Sig_transdc_His_kin-like_C"/>
</dbReference>
<evidence type="ECO:0000256" key="14">
    <source>
        <dbReference type="ARBA" id="ARBA00023026"/>
    </source>
</evidence>
<evidence type="ECO:0000259" key="28">
    <source>
        <dbReference type="PROSITE" id="PS50113"/>
    </source>
</evidence>
<keyword evidence="10 31" id="KW-0418">Kinase</keyword>
<name>A0A6P2SV05_BURL3</name>
<evidence type="ECO:0000256" key="12">
    <source>
        <dbReference type="ARBA" id="ARBA00022989"/>
    </source>
</evidence>
<evidence type="ECO:0000256" key="4">
    <source>
        <dbReference type="ARBA" id="ARBA00022475"/>
    </source>
</evidence>
<dbReference type="Gene3D" id="2.10.70.100">
    <property type="match status" value="1"/>
</dbReference>
<evidence type="ECO:0000259" key="26">
    <source>
        <dbReference type="PROSITE" id="PS50110"/>
    </source>
</evidence>
<dbReference type="InterPro" id="IPR006189">
    <property type="entry name" value="CHASE_dom"/>
</dbReference>
<feature type="domain" description="CHASE" evidence="29">
    <location>
        <begin position="74"/>
        <end position="238"/>
    </location>
</feature>
<keyword evidence="5 21" id="KW-0597">Phosphoprotein</keyword>
<dbReference type="InterPro" id="IPR013767">
    <property type="entry name" value="PAS_fold"/>
</dbReference>
<feature type="modified residue" description="4-aspartylphosphate" evidence="21">
    <location>
        <position position="1070"/>
    </location>
</feature>
<dbReference type="FunFam" id="1.10.287.130:FF:000002">
    <property type="entry name" value="Two-component osmosensing histidine kinase"/>
    <property type="match status" value="1"/>
</dbReference>
<feature type="modified residue" description="Phosphohistidine" evidence="20">
    <location>
        <position position="1364"/>
    </location>
</feature>
<dbReference type="SMART" id="SM00073">
    <property type="entry name" value="HPT"/>
    <property type="match status" value="1"/>
</dbReference>
<dbReference type="CDD" id="cd00082">
    <property type="entry name" value="HisKA"/>
    <property type="match status" value="1"/>
</dbReference>
<evidence type="ECO:0000259" key="27">
    <source>
        <dbReference type="PROSITE" id="PS50112"/>
    </source>
</evidence>
<feature type="domain" description="HPt" evidence="30">
    <location>
        <begin position="1325"/>
        <end position="1422"/>
    </location>
</feature>
<dbReference type="InterPro" id="IPR011006">
    <property type="entry name" value="CheY-like_superfamily"/>
</dbReference>
<dbReference type="PRINTS" id="PR00344">
    <property type="entry name" value="BCTRLSENSOR"/>
</dbReference>
<feature type="domain" description="PAS" evidence="27">
    <location>
        <begin position="482"/>
        <end position="531"/>
    </location>
</feature>
<dbReference type="GO" id="GO:0005524">
    <property type="term" value="F:ATP binding"/>
    <property type="evidence" value="ECO:0007669"/>
    <property type="project" value="UniProtKB-KW"/>
</dbReference>
<evidence type="ECO:0000256" key="9">
    <source>
        <dbReference type="ARBA" id="ARBA00022741"/>
    </source>
</evidence>
<evidence type="ECO:0000256" key="23">
    <source>
        <dbReference type="SAM" id="MobiDB-lite"/>
    </source>
</evidence>
<evidence type="ECO:0000256" key="21">
    <source>
        <dbReference type="PROSITE-ProRule" id="PRU00169"/>
    </source>
</evidence>
<keyword evidence="22" id="KW-0175">Coiled coil</keyword>
<dbReference type="SUPFAM" id="SSF55874">
    <property type="entry name" value="ATPase domain of HSP90 chaperone/DNA topoisomerase II/histidine kinase"/>
    <property type="match status" value="1"/>
</dbReference>
<dbReference type="InterPro" id="IPR035965">
    <property type="entry name" value="PAS-like_dom_sf"/>
</dbReference>
<evidence type="ECO:0000256" key="2">
    <source>
        <dbReference type="ARBA" id="ARBA00004651"/>
    </source>
</evidence>
<feature type="transmembrane region" description="Helical" evidence="24">
    <location>
        <begin position="309"/>
        <end position="332"/>
    </location>
</feature>
<keyword evidence="8" id="KW-0732">Signal</keyword>